<dbReference type="Pfam" id="PF10070">
    <property type="entry name" value="DabA"/>
    <property type="match status" value="1"/>
</dbReference>
<proteinExistence type="inferred from homology"/>
<dbReference type="EMBL" id="CP058952">
    <property type="protein sequence ID" value="QLI83333.1"/>
    <property type="molecule type" value="Genomic_DNA"/>
</dbReference>
<dbReference type="Proteomes" id="UP000510822">
    <property type="component" value="Chromosome"/>
</dbReference>
<dbReference type="AlphaFoldDB" id="A0A7D5VE06"/>
<reference evidence="7 8" key="1">
    <citation type="journal article" date="2016" name="Int. J. Syst. Evol. Microbiol.">
        <title>Chitinibacter fontanus sp. nov., isolated from a spring.</title>
        <authorList>
            <person name="Sheu S.Y."/>
            <person name="Li Y.S."/>
            <person name="Young C.C."/>
            <person name="Chen W.M."/>
        </authorList>
    </citation>
    <scope>NUCLEOTIDE SEQUENCE [LARGE SCALE GENOMIC DNA]</scope>
    <source>
        <strain evidence="7 8">STM-7</strain>
    </source>
</reference>
<sequence>MMITTVHTLNNSVAQIRDAALLACERIAPAWPLDQSIAVNPWWKMRGQPMDQVAANLQALGGVHLLMPKAYYLGQWQTTIKPAHLRKAADELGVNSTEQALIDFLKGKETDRHWLNVCDFLDAEPEHAHKMPWRDEIVQQISQFTALYFHYPAQMQRNGAGEHDLYAAWLEVVRQDRGIEVLMGEAGLSEHFRALPDQPEQVLALMHQTLFADDKQHSVFVDYCYALLLDVHGWASWLAYGAWQDAFANKNNTGLLQLLAIRMAWDWVLWQQNLASNHIQRGFERQIVQFATLEKDWHAQQQLLWVWQRALEYSYQQPLQTQLLNATAPVQTDLKLDLQLQAIFCIDVRSEPMRRALEAQSENIQTMGFAGFFGLPIEYSVAGSQYQRPQLPGLLKASIRAEQAGSSAAQNVVAAQLNGRVATKQAEDAASATFGLVEAKGLYRAVSLVKNTFFPSKAAHSINQIDLDGPWQLSRDGQLLSDIELAGLAAGILRAMGLTMRFAPVVLLVGHGSSSTNNPHAAGLDCGACGGQTGEVNVKVLAQVLNTPAVRAELNLLGIEIPAQTQFVAALHNTTTDQITCFGVTGQAAWQQQLSAATQYAQKERALSVGIVAQDPVEWAHLFERKTRDWAQVRPEWGLANNASFIVAPRALTRSLNLAGRSFLHDYHWQHDSEFGVLELIMTAPMVVTNWINLQYYASVTDNLKYGSGNKLLHNVVGGNCGVFEGNGGDLRIGLAMQSIHDGQDWRHHPLRLSVYIAAPREAMSAIIAKHQAVADLINNQWLYLFQWDVEQQQIWQYRAGQWQALESAKELLCAA</sequence>
<dbReference type="GO" id="GO:0008270">
    <property type="term" value="F:zinc ion binding"/>
    <property type="evidence" value="ECO:0007669"/>
    <property type="project" value="UniProtKB-UniRule"/>
</dbReference>
<comment type="function">
    <text evidence="6">Part of an energy-coupled inorganic carbon pump.</text>
</comment>
<evidence type="ECO:0000313" key="7">
    <source>
        <dbReference type="EMBL" id="QLI83333.1"/>
    </source>
</evidence>
<feature type="binding site" evidence="6">
    <location>
        <position position="347"/>
    </location>
    <ligand>
        <name>Zn(2+)</name>
        <dbReference type="ChEBI" id="CHEBI:29105"/>
    </ligand>
</feature>
<comment type="similarity">
    <text evidence="6">Belongs to the inorganic carbon transporter (TC 9.A.2) DabA family.</text>
</comment>
<evidence type="ECO:0000256" key="1">
    <source>
        <dbReference type="ARBA" id="ARBA00022448"/>
    </source>
</evidence>
<evidence type="ECO:0000313" key="8">
    <source>
        <dbReference type="Proteomes" id="UP000510822"/>
    </source>
</evidence>
<feature type="binding site" evidence="6">
    <location>
        <position position="526"/>
    </location>
    <ligand>
        <name>Zn(2+)</name>
        <dbReference type="ChEBI" id="CHEBI:29105"/>
    </ligand>
</feature>
<evidence type="ECO:0000256" key="6">
    <source>
        <dbReference type="HAMAP-Rule" id="MF_01871"/>
    </source>
</evidence>
<keyword evidence="8" id="KW-1185">Reference proteome</keyword>
<dbReference type="KEGG" id="cfon:HZU75_16465"/>
<dbReference type="GO" id="GO:0005886">
    <property type="term" value="C:plasma membrane"/>
    <property type="evidence" value="ECO:0007669"/>
    <property type="project" value="UniProtKB-SubCell"/>
</dbReference>
<evidence type="ECO:0000256" key="5">
    <source>
        <dbReference type="ARBA" id="ARBA00023136"/>
    </source>
</evidence>
<protein>
    <recommendedName>
        <fullName evidence="6">Probable inorganic carbon transporter subunit DabA</fullName>
    </recommendedName>
</protein>
<name>A0A7D5VE06_9NEIS</name>
<keyword evidence="5 6" id="KW-0472">Membrane</keyword>
<keyword evidence="4 6" id="KW-0862">Zinc</keyword>
<organism evidence="7 8">
    <name type="scientific">Chitinibacter fontanus</name>
    <dbReference type="NCBI Taxonomy" id="1737446"/>
    <lineage>
        <taxon>Bacteria</taxon>
        <taxon>Pseudomonadati</taxon>
        <taxon>Pseudomonadota</taxon>
        <taxon>Betaproteobacteria</taxon>
        <taxon>Neisseriales</taxon>
        <taxon>Chitinibacteraceae</taxon>
        <taxon>Chitinibacter</taxon>
    </lineage>
</organism>
<dbReference type="HAMAP" id="MF_01871">
    <property type="entry name" value="DabA"/>
    <property type="match status" value="1"/>
</dbReference>
<evidence type="ECO:0000256" key="2">
    <source>
        <dbReference type="ARBA" id="ARBA00022475"/>
    </source>
</evidence>
<evidence type="ECO:0000256" key="4">
    <source>
        <dbReference type="ARBA" id="ARBA00022833"/>
    </source>
</evidence>
<evidence type="ECO:0000256" key="3">
    <source>
        <dbReference type="ARBA" id="ARBA00022723"/>
    </source>
</evidence>
<comment type="subunit">
    <text evidence="6">Forms a complex with DabB.</text>
</comment>
<dbReference type="PANTHER" id="PTHR38344:SF1">
    <property type="entry name" value="INORGANIC CARBON TRANSPORTER SUBUNIT DABA-RELATED"/>
    <property type="match status" value="1"/>
</dbReference>
<comment type="cofactor">
    <cofactor evidence="6">
        <name>Zn(2+)</name>
        <dbReference type="ChEBI" id="CHEBI:29105"/>
    </cofactor>
</comment>
<dbReference type="InterPro" id="IPR018752">
    <property type="entry name" value="DabA"/>
</dbReference>
<gene>
    <name evidence="6" type="primary">dabA</name>
    <name evidence="7" type="ORF">HZU75_16465</name>
</gene>
<feature type="binding site" evidence="6">
    <location>
        <position position="345"/>
    </location>
    <ligand>
        <name>Zn(2+)</name>
        <dbReference type="ChEBI" id="CHEBI:29105"/>
    </ligand>
</feature>
<accession>A0A7D5VE06</accession>
<dbReference type="PANTHER" id="PTHR38344">
    <property type="entry name" value="UPF0753 PROTEIN AQ_863"/>
    <property type="match status" value="1"/>
</dbReference>
<comment type="subcellular location">
    <subcellularLocation>
        <location evidence="6">Cell membrane</location>
        <topology evidence="6">Peripheral membrane protein</topology>
    </subcellularLocation>
</comment>
<keyword evidence="3 6" id="KW-0479">Metal-binding</keyword>
<keyword evidence="1 6" id="KW-0813">Transport</keyword>
<keyword evidence="2 6" id="KW-1003">Cell membrane</keyword>
<feature type="binding site" evidence="6">
    <location>
        <position position="511"/>
    </location>
    <ligand>
        <name>Zn(2+)</name>
        <dbReference type="ChEBI" id="CHEBI:29105"/>
    </ligand>
</feature>